<protein>
    <submittedName>
        <fullName evidence="12">Phosphoglucomutase</fullName>
    </submittedName>
</protein>
<dbReference type="PANTHER" id="PTHR43771">
    <property type="entry name" value="PHOSPHOMANNOMUTASE"/>
    <property type="match status" value="1"/>
</dbReference>
<feature type="domain" description="Alpha-D-phosphohexomutase alpha/beta/alpha" evidence="11">
    <location>
        <begin position="253"/>
        <end position="359"/>
    </location>
</feature>
<dbReference type="InterPro" id="IPR005841">
    <property type="entry name" value="Alpha-D-phosphohexomutase_SF"/>
</dbReference>
<proteinExistence type="inferred from homology"/>
<keyword evidence="13" id="KW-1185">Reference proteome</keyword>
<evidence type="ECO:0000256" key="1">
    <source>
        <dbReference type="ARBA" id="ARBA00001946"/>
    </source>
</evidence>
<comment type="cofactor">
    <cofactor evidence="1">
        <name>Mg(2+)</name>
        <dbReference type="ChEBI" id="CHEBI:18420"/>
    </cofactor>
</comment>
<keyword evidence="3" id="KW-0597">Phosphoprotein</keyword>
<accession>A0A0G3BK10</accession>
<dbReference type="OrthoDB" id="9803322at2"/>
<dbReference type="KEGG" id="pbh:AAW51_1607"/>
<dbReference type="AlphaFoldDB" id="A0A0G3BK10"/>
<dbReference type="Pfam" id="PF00408">
    <property type="entry name" value="PGM_PMM_IV"/>
    <property type="match status" value="1"/>
</dbReference>
<organism evidence="12 13">
    <name type="scientific">Caldimonas brevitalea</name>
    <dbReference type="NCBI Taxonomy" id="413882"/>
    <lineage>
        <taxon>Bacteria</taxon>
        <taxon>Pseudomonadati</taxon>
        <taxon>Pseudomonadota</taxon>
        <taxon>Betaproteobacteria</taxon>
        <taxon>Burkholderiales</taxon>
        <taxon>Sphaerotilaceae</taxon>
        <taxon>Caldimonas</taxon>
    </lineage>
</organism>
<dbReference type="RefSeq" id="WP_047194187.1">
    <property type="nucleotide sequence ID" value="NZ_CP011371.1"/>
</dbReference>
<dbReference type="CDD" id="cd03089">
    <property type="entry name" value="PMM_PGM"/>
    <property type="match status" value="1"/>
</dbReference>
<dbReference type="SUPFAM" id="SSF53738">
    <property type="entry name" value="Phosphoglucomutase, first 3 domains"/>
    <property type="match status" value="3"/>
</dbReference>
<dbReference type="PATRIC" id="fig|413882.6.peg.1687"/>
<name>A0A0G3BK10_9BURK</name>
<dbReference type="InterPro" id="IPR016055">
    <property type="entry name" value="A-D-PHexomutase_a/b/a-I/II/III"/>
</dbReference>
<feature type="domain" description="Alpha-D-phosphohexomutase alpha/beta/alpha" evidence="9">
    <location>
        <begin position="7"/>
        <end position="135"/>
    </location>
</feature>
<evidence type="ECO:0000256" key="7">
    <source>
        <dbReference type="RuleBase" id="RU004326"/>
    </source>
</evidence>
<gene>
    <name evidence="12" type="primary">manB</name>
    <name evidence="12" type="ORF">AAW51_1607</name>
</gene>
<comment type="similarity">
    <text evidence="2 7">Belongs to the phosphohexose mutase family.</text>
</comment>
<dbReference type="InterPro" id="IPR005846">
    <property type="entry name" value="A-D-PHexomutase_a/b/a-III"/>
</dbReference>
<dbReference type="PANTHER" id="PTHR43771:SF2">
    <property type="entry name" value="PHOSPHOMANNOMUTASE_PHOSPHOGLUCOMUTASE"/>
    <property type="match status" value="1"/>
</dbReference>
<dbReference type="PROSITE" id="PS00710">
    <property type="entry name" value="PGM_PMM"/>
    <property type="match status" value="1"/>
</dbReference>
<dbReference type="InterPro" id="IPR005843">
    <property type="entry name" value="A-D-PHexomutase_C"/>
</dbReference>
<evidence type="ECO:0000313" key="12">
    <source>
        <dbReference type="EMBL" id="AKJ28298.1"/>
    </source>
</evidence>
<evidence type="ECO:0000313" key="13">
    <source>
        <dbReference type="Proteomes" id="UP000035352"/>
    </source>
</evidence>
<feature type="domain" description="Alpha-D-phosphohexomutase C-terminal" evidence="8">
    <location>
        <begin position="367"/>
        <end position="447"/>
    </location>
</feature>
<dbReference type="Proteomes" id="UP000035352">
    <property type="component" value="Chromosome"/>
</dbReference>
<keyword evidence="5 7" id="KW-0460">Magnesium</keyword>
<dbReference type="Pfam" id="PF02878">
    <property type="entry name" value="PGM_PMM_I"/>
    <property type="match status" value="1"/>
</dbReference>
<dbReference type="InterPro" id="IPR005844">
    <property type="entry name" value="A-D-PHexomutase_a/b/a-I"/>
</dbReference>
<dbReference type="InterPro" id="IPR005845">
    <property type="entry name" value="A-D-PHexomutase_a/b/a-II"/>
</dbReference>
<dbReference type="GO" id="GO:0016868">
    <property type="term" value="F:intramolecular phosphotransferase activity"/>
    <property type="evidence" value="ECO:0007669"/>
    <property type="project" value="InterPro"/>
</dbReference>
<evidence type="ECO:0000256" key="5">
    <source>
        <dbReference type="ARBA" id="ARBA00022842"/>
    </source>
</evidence>
<dbReference type="STRING" id="413882.AAW51_1607"/>
<evidence type="ECO:0000256" key="6">
    <source>
        <dbReference type="ARBA" id="ARBA00023235"/>
    </source>
</evidence>
<evidence type="ECO:0000259" key="8">
    <source>
        <dbReference type="Pfam" id="PF00408"/>
    </source>
</evidence>
<evidence type="ECO:0000256" key="2">
    <source>
        <dbReference type="ARBA" id="ARBA00010231"/>
    </source>
</evidence>
<dbReference type="Pfam" id="PF02879">
    <property type="entry name" value="PGM_PMM_II"/>
    <property type="match status" value="1"/>
</dbReference>
<dbReference type="Gene3D" id="3.30.310.50">
    <property type="entry name" value="Alpha-D-phosphohexomutase, C-terminal domain"/>
    <property type="match status" value="1"/>
</dbReference>
<dbReference type="InterPro" id="IPR016066">
    <property type="entry name" value="A-D-PHexomutase_CS"/>
</dbReference>
<evidence type="ECO:0000259" key="10">
    <source>
        <dbReference type="Pfam" id="PF02879"/>
    </source>
</evidence>
<evidence type="ECO:0000259" key="9">
    <source>
        <dbReference type="Pfam" id="PF02878"/>
    </source>
</evidence>
<feature type="domain" description="Alpha-D-phosphohexomutase alpha/beta/alpha" evidence="10">
    <location>
        <begin position="151"/>
        <end position="248"/>
    </location>
</feature>
<dbReference type="Pfam" id="PF02880">
    <property type="entry name" value="PGM_PMM_III"/>
    <property type="match status" value="1"/>
</dbReference>
<sequence>MKVAASIFKAYDVRGVVGQTLDESVAEHLGRAFGSEARAQGEKVVAVGRDGRLSGPSLSAALIKGLRSTGVDVIELGPVTTPMTYYVAATRCKSGIQVTGSHNPKDYNGFKMVLAGRAIYGDEIQNLRRRIEEENYTQGEGGLTQLDVLKEYSDRITGDAKLARPMKIVVDSGNGIPGASAPGILRALGCDVTELYSEVNGDFPNHHPDPSKPENLADLMRTVKETDAEIGLAFDGDGDRLGVVTKDGSIIYPDRQLMLFATDILTRNPGAAIIYDVKCTQRLAPVIREAGGEPLMWKTGHSLVKAKLKETGSPIAGEMSGHIFFKERWYGFDDATYTAARLLEILSRSADPSAVLNGLPTSFNTPELNVPCAEGEHHQVIEKLRTQLDGGQLFKGAKEIITIDGIRAEYEDGFGLVRASNTTPVLVLRFEGHTQQALERIEHEFMAALRVVKPDAKVQAGH</sequence>
<dbReference type="SUPFAM" id="SSF55957">
    <property type="entry name" value="Phosphoglucomutase, C-terminal domain"/>
    <property type="match status" value="1"/>
</dbReference>
<evidence type="ECO:0000256" key="4">
    <source>
        <dbReference type="ARBA" id="ARBA00022723"/>
    </source>
</evidence>
<dbReference type="GO" id="GO:0005975">
    <property type="term" value="P:carbohydrate metabolic process"/>
    <property type="evidence" value="ECO:0007669"/>
    <property type="project" value="InterPro"/>
</dbReference>
<dbReference type="GO" id="GO:0000287">
    <property type="term" value="F:magnesium ion binding"/>
    <property type="evidence" value="ECO:0007669"/>
    <property type="project" value="InterPro"/>
</dbReference>
<evidence type="ECO:0000256" key="3">
    <source>
        <dbReference type="ARBA" id="ARBA00022553"/>
    </source>
</evidence>
<keyword evidence="6" id="KW-0413">Isomerase</keyword>
<evidence type="ECO:0000259" key="11">
    <source>
        <dbReference type="Pfam" id="PF02880"/>
    </source>
</evidence>
<dbReference type="PRINTS" id="PR00509">
    <property type="entry name" value="PGMPMM"/>
</dbReference>
<dbReference type="InterPro" id="IPR036900">
    <property type="entry name" value="A-D-PHexomutase_C_sf"/>
</dbReference>
<dbReference type="Gene3D" id="3.40.120.10">
    <property type="entry name" value="Alpha-D-Glucose-1,6-Bisphosphate, subunit A, domain 3"/>
    <property type="match status" value="3"/>
</dbReference>
<dbReference type="EMBL" id="CP011371">
    <property type="protein sequence ID" value="AKJ28298.1"/>
    <property type="molecule type" value="Genomic_DNA"/>
</dbReference>
<reference evidence="12 13" key="1">
    <citation type="submission" date="2015-05" db="EMBL/GenBank/DDBJ databases">
        <authorList>
            <person name="Tang B."/>
            <person name="Yu Y."/>
        </authorList>
    </citation>
    <scope>NUCLEOTIDE SEQUENCE [LARGE SCALE GENOMIC DNA]</scope>
    <source>
        <strain evidence="12 13">DSM 7029</strain>
    </source>
</reference>
<keyword evidence="4 7" id="KW-0479">Metal-binding</keyword>